<organism evidence="9 10">
    <name type="scientific">Alectoria fallacina</name>
    <dbReference type="NCBI Taxonomy" id="1903189"/>
    <lineage>
        <taxon>Eukaryota</taxon>
        <taxon>Fungi</taxon>
        <taxon>Dikarya</taxon>
        <taxon>Ascomycota</taxon>
        <taxon>Pezizomycotina</taxon>
        <taxon>Lecanoromycetes</taxon>
        <taxon>OSLEUM clade</taxon>
        <taxon>Lecanoromycetidae</taxon>
        <taxon>Lecanorales</taxon>
        <taxon>Lecanorineae</taxon>
        <taxon>Parmeliaceae</taxon>
        <taxon>Alectoria</taxon>
    </lineage>
</organism>
<feature type="domain" description="Rhodopsin" evidence="8">
    <location>
        <begin position="32"/>
        <end position="277"/>
    </location>
</feature>
<feature type="compositionally biased region" description="Polar residues" evidence="6">
    <location>
        <begin position="445"/>
        <end position="456"/>
    </location>
</feature>
<keyword evidence="4 7" id="KW-0472">Membrane</keyword>
<feature type="transmembrane region" description="Helical" evidence="7">
    <location>
        <begin position="48"/>
        <end position="69"/>
    </location>
</feature>
<dbReference type="InterPro" id="IPR049326">
    <property type="entry name" value="Rhodopsin_dom_fungi"/>
</dbReference>
<feature type="transmembrane region" description="Helical" evidence="7">
    <location>
        <begin position="185"/>
        <end position="207"/>
    </location>
</feature>
<reference evidence="9" key="1">
    <citation type="submission" date="2021-03" db="EMBL/GenBank/DDBJ databases">
        <authorList>
            <person name="Tagirdzhanova G."/>
        </authorList>
    </citation>
    <scope>NUCLEOTIDE SEQUENCE</scope>
</reference>
<evidence type="ECO:0000256" key="7">
    <source>
        <dbReference type="SAM" id="Phobius"/>
    </source>
</evidence>
<accession>A0A8H3FZF0</accession>
<evidence type="ECO:0000256" key="1">
    <source>
        <dbReference type="ARBA" id="ARBA00004141"/>
    </source>
</evidence>
<dbReference type="PANTHER" id="PTHR33048:SF47">
    <property type="entry name" value="INTEGRAL MEMBRANE PROTEIN-RELATED"/>
    <property type="match status" value="1"/>
</dbReference>
<comment type="similarity">
    <text evidence="5">Belongs to the SAT4 family.</text>
</comment>
<evidence type="ECO:0000256" key="2">
    <source>
        <dbReference type="ARBA" id="ARBA00022692"/>
    </source>
</evidence>
<evidence type="ECO:0000256" key="6">
    <source>
        <dbReference type="SAM" id="MobiDB-lite"/>
    </source>
</evidence>
<feature type="compositionally biased region" description="Polar residues" evidence="6">
    <location>
        <begin position="391"/>
        <end position="403"/>
    </location>
</feature>
<sequence>MSQAGSTSRVTINVNKGVTGVLFGLAIIAFVIRSYIRIRIHKQVHVEDFILLLAVVSLCATTGLAYAALTAQYELIQLILHGFEDDLAFKLLGEIPKISKEENAITNLWWLVIFSVKLAFLFFFRRLISRLRTLNIWWWFATTLTIIAGLVSVAVSWLTCPYFTVEGLLSCAGASAEHRTIRDTAITTAMDIMSDLLVLSLPVSILWKVRISVRQKIGLAFSLCLSGVMIIVTIIRIAGMRQRGSGSVDIVWVAFWQQQECSIAVLMVSVSAFRSLFVPSPATPALQRQQRYSPSEKGRRLLRRRPDPDLYDTHETNGLPQIPSATLTAMATVRGEDRQSKETADLDQRFHGHLPPSEHDHSTERSATNSFTRNAELGLPTESILHHTRSETSNAKQSRSSGTRWWKALLQPETARAVSTIRTGYWDVMSLFRTGHSESGVHESGVQSKDLSEGQL</sequence>
<evidence type="ECO:0000256" key="5">
    <source>
        <dbReference type="ARBA" id="ARBA00038359"/>
    </source>
</evidence>
<evidence type="ECO:0000313" key="9">
    <source>
        <dbReference type="EMBL" id="CAF9930418.1"/>
    </source>
</evidence>
<protein>
    <recommendedName>
        <fullName evidence="8">Rhodopsin domain-containing protein</fullName>
    </recommendedName>
</protein>
<evidence type="ECO:0000313" key="10">
    <source>
        <dbReference type="Proteomes" id="UP000664203"/>
    </source>
</evidence>
<feature type="region of interest" description="Disordered" evidence="6">
    <location>
        <begin position="287"/>
        <end position="321"/>
    </location>
</feature>
<feature type="transmembrane region" description="Helical" evidence="7">
    <location>
        <begin position="219"/>
        <end position="239"/>
    </location>
</feature>
<dbReference type="PANTHER" id="PTHR33048">
    <property type="entry name" value="PTH11-LIKE INTEGRAL MEMBRANE PROTEIN (AFU_ORTHOLOGUE AFUA_5G11245)"/>
    <property type="match status" value="1"/>
</dbReference>
<dbReference type="Proteomes" id="UP000664203">
    <property type="component" value="Unassembled WGS sequence"/>
</dbReference>
<feature type="region of interest" description="Disordered" evidence="6">
    <location>
        <begin position="349"/>
        <end position="368"/>
    </location>
</feature>
<feature type="transmembrane region" description="Helical" evidence="7">
    <location>
        <begin position="136"/>
        <end position="158"/>
    </location>
</feature>
<dbReference type="AlphaFoldDB" id="A0A8H3FZF0"/>
<comment type="caution">
    <text evidence="9">The sequence shown here is derived from an EMBL/GenBank/DDBJ whole genome shotgun (WGS) entry which is preliminary data.</text>
</comment>
<gene>
    <name evidence="9" type="ORF">ALECFALPRED_004599</name>
</gene>
<proteinExistence type="inferred from homology"/>
<comment type="subcellular location">
    <subcellularLocation>
        <location evidence="1">Membrane</location>
        <topology evidence="1">Multi-pass membrane protein</topology>
    </subcellularLocation>
</comment>
<dbReference type="OrthoDB" id="444631at2759"/>
<feature type="compositionally biased region" description="Basic and acidic residues" evidence="6">
    <location>
        <begin position="294"/>
        <end position="315"/>
    </location>
</feature>
<feature type="compositionally biased region" description="Basic and acidic residues" evidence="6">
    <location>
        <begin position="349"/>
        <end position="364"/>
    </location>
</feature>
<keyword evidence="10" id="KW-1185">Reference proteome</keyword>
<evidence type="ECO:0000256" key="3">
    <source>
        <dbReference type="ARBA" id="ARBA00022989"/>
    </source>
</evidence>
<evidence type="ECO:0000256" key="4">
    <source>
        <dbReference type="ARBA" id="ARBA00023136"/>
    </source>
</evidence>
<dbReference type="GO" id="GO:0016020">
    <property type="term" value="C:membrane"/>
    <property type="evidence" value="ECO:0007669"/>
    <property type="project" value="UniProtKB-SubCell"/>
</dbReference>
<feature type="region of interest" description="Disordered" evidence="6">
    <location>
        <begin position="437"/>
        <end position="456"/>
    </location>
</feature>
<dbReference type="Pfam" id="PF20684">
    <property type="entry name" value="Fung_rhodopsin"/>
    <property type="match status" value="1"/>
</dbReference>
<feature type="region of interest" description="Disordered" evidence="6">
    <location>
        <begin position="377"/>
        <end position="403"/>
    </location>
</feature>
<evidence type="ECO:0000259" key="8">
    <source>
        <dbReference type="Pfam" id="PF20684"/>
    </source>
</evidence>
<keyword evidence="3 7" id="KW-1133">Transmembrane helix</keyword>
<feature type="transmembrane region" description="Helical" evidence="7">
    <location>
        <begin position="107"/>
        <end position="124"/>
    </location>
</feature>
<name>A0A8H3FZF0_9LECA</name>
<keyword evidence="2 7" id="KW-0812">Transmembrane</keyword>
<dbReference type="EMBL" id="CAJPDR010000285">
    <property type="protein sequence ID" value="CAF9930418.1"/>
    <property type="molecule type" value="Genomic_DNA"/>
</dbReference>
<feature type="transmembrane region" description="Helical" evidence="7">
    <location>
        <begin position="17"/>
        <end position="36"/>
    </location>
</feature>
<dbReference type="InterPro" id="IPR052337">
    <property type="entry name" value="SAT4-like"/>
</dbReference>